<proteinExistence type="predicted"/>
<dbReference type="RefSeq" id="WP_089986756.1">
    <property type="nucleotide sequence ID" value="NZ_FMVP01000011.1"/>
</dbReference>
<dbReference type="GO" id="GO:0005829">
    <property type="term" value="C:cytosol"/>
    <property type="evidence" value="ECO:0007669"/>
    <property type="project" value="TreeGrafter"/>
</dbReference>
<dbReference type="PANTHER" id="PTHR42866">
    <property type="entry name" value="3-DEOXY-MANNO-OCTULOSONATE CYTIDYLYLTRANSFERASE"/>
    <property type="match status" value="1"/>
</dbReference>
<name>A0A1H9M0M1_9BACI</name>
<organism evidence="1 2">
    <name type="scientific">Lysinibacillus fusiformis</name>
    <dbReference type="NCBI Taxonomy" id="28031"/>
    <lineage>
        <taxon>Bacteria</taxon>
        <taxon>Bacillati</taxon>
        <taxon>Bacillota</taxon>
        <taxon>Bacilli</taxon>
        <taxon>Bacillales</taxon>
        <taxon>Bacillaceae</taxon>
        <taxon>Lysinibacillus</taxon>
    </lineage>
</organism>
<dbReference type="CDD" id="cd02518">
    <property type="entry name" value="GT2_SpsF"/>
    <property type="match status" value="1"/>
</dbReference>
<dbReference type="AlphaFoldDB" id="A0A1H9M0M1"/>
<dbReference type="InterPro" id="IPR029044">
    <property type="entry name" value="Nucleotide-diphossugar_trans"/>
</dbReference>
<dbReference type="InterPro" id="IPR003329">
    <property type="entry name" value="Cytidylyl_trans"/>
</dbReference>
<sequence>MNIVAITQSRMGSTRLPGKVLKKVNKKTLLDYQLDSLQKSKLLTQVVVATTTESSDDAIVKFCEKRHQAYFRGSENNVLERYYLTAKQYKADVVVRITSDCPVIDVEIVDHVIQQFINHQVDYASNTLERTYPRGMDTEVFSMKALEKAYAGASEQKELEHVTPFIYFRPQLFKLLSIKNDINYSKYRWTVDTDEDFKLIENLIGFLSLQSKEINLHNLLTAMDRHEDWYDINAHIEQKKL</sequence>
<dbReference type="Gene3D" id="3.90.550.10">
    <property type="entry name" value="Spore Coat Polysaccharide Biosynthesis Protein SpsA, Chain A"/>
    <property type="match status" value="1"/>
</dbReference>
<accession>A0A1H9M0M1</accession>
<dbReference type="SUPFAM" id="SSF53448">
    <property type="entry name" value="Nucleotide-diphospho-sugar transferases"/>
    <property type="match status" value="1"/>
</dbReference>
<evidence type="ECO:0000313" key="1">
    <source>
        <dbReference type="EMBL" id="SER17220.1"/>
    </source>
</evidence>
<evidence type="ECO:0000313" key="2">
    <source>
        <dbReference type="Proteomes" id="UP000199410"/>
    </source>
</evidence>
<dbReference type="PANTHER" id="PTHR42866:SF1">
    <property type="entry name" value="SPORE COAT POLYSACCHARIDE BIOSYNTHESIS PROTEIN SPSF"/>
    <property type="match status" value="1"/>
</dbReference>
<dbReference type="Proteomes" id="UP000199410">
    <property type="component" value="Unassembled WGS sequence"/>
</dbReference>
<dbReference type="EMBL" id="FOEL01000011">
    <property type="protein sequence ID" value="SER17220.1"/>
    <property type="molecule type" value="Genomic_DNA"/>
</dbReference>
<dbReference type="Pfam" id="PF02348">
    <property type="entry name" value="CTP_transf_3"/>
    <property type="match status" value="1"/>
</dbReference>
<reference evidence="1 2" key="1">
    <citation type="submission" date="2016-10" db="EMBL/GenBank/DDBJ databases">
        <authorList>
            <person name="Varghese N."/>
            <person name="Submissions S."/>
        </authorList>
    </citation>
    <scope>NUCLEOTIDE SEQUENCE [LARGE SCALE GENOMIC DNA]</scope>
    <source>
        <strain evidence="1 2">TC-13</strain>
    </source>
</reference>
<protein>
    <submittedName>
        <fullName evidence="1">Spore coat polysaccharide biosynthesis protein SpsF</fullName>
    </submittedName>
</protein>
<comment type="caution">
    <text evidence="1">The sequence shown here is derived from an EMBL/GenBank/DDBJ whole genome shotgun (WGS) entry which is preliminary data.</text>
</comment>
<gene>
    <name evidence="1" type="ORF">SAMN02787113_03165</name>
</gene>